<evidence type="ECO:0000256" key="5">
    <source>
        <dbReference type="ARBA" id="ARBA00022737"/>
    </source>
</evidence>
<comment type="caution">
    <text evidence="14">The sequence shown here is derived from an EMBL/GenBank/DDBJ whole genome shotgun (WGS) entry which is preliminary data.</text>
</comment>
<dbReference type="AlphaFoldDB" id="A0A023DYM4"/>
<dbReference type="OrthoDB" id="9797674at2"/>
<dbReference type="Pfam" id="PF00571">
    <property type="entry name" value="CBS"/>
    <property type="match status" value="2"/>
</dbReference>
<dbReference type="SMART" id="SM01091">
    <property type="entry name" value="CorC_HlyC"/>
    <property type="match status" value="1"/>
</dbReference>
<feature type="domain" description="CBS" evidence="12">
    <location>
        <begin position="270"/>
        <end position="327"/>
    </location>
</feature>
<accession>A0A023DYM4</accession>
<dbReference type="PROSITE" id="PS51846">
    <property type="entry name" value="CNNM"/>
    <property type="match status" value="1"/>
</dbReference>
<dbReference type="EMBL" id="BAUP01000116">
    <property type="protein sequence ID" value="GAJ46594.1"/>
    <property type="molecule type" value="Genomic_DNA"/>
</dbReference>
<dbReference type="PANTHER" id="PTHR22777">
    <property type="entry name" value="HEMOLYSIN-RELATED"/>
    <property type="match status" value="1"/>
</dbReference>
<dbReference type="Proteomes" id="UP000024842">
    <property type="component" value="Unassembled WGS sequence"/>
</dbReference>
<evidence type="ECO:0000256" key="11">
    <source>
        <dbReference type="SAM" id="Phobius"/>
    </source>
</evidence>
<feature type="transmembrane region" description="Helical" evidence="11">
    <location>
        <begin position="83"/>
        <end position="104"/>
    </location>
</feature>
<evidence type="ECO:0000259" key="13">
    <source>
        <dbReference type="PROSITE" id="PS51846"/>
    </source>
</evidence>
<dbReference type="InterPro" id="IPR016169">
    <property type="entry name" value="FAD-bd_PCMH_sub2"/>
</dbReference>
<evidence type="ECO:0000313" key="15">
    <source>
        <dbReference type="Proteomes" id="UP000024842"/>
    </source>
</evidence>
<sequence>MLFVFFILIIVFAVLAAFLSASETAVIASSPFRLNQMAKKNPSASVLLELQKQMPVLIGCLLFTNICLLNGMASIATELFRQYLGPLGLVIAPVVVSALTALYVEILPKIYVYQCPERAALFLVPLLQFLKRFLFPITLLMDRIAHYSLSWLGVSSTKETANTLEDLRGAIDLHAGSGIISHERAMLGSILDLSRVTVSEIMVHRKNIVSFNIDLPFEQLCEYLLTAPYTRIPLWKDSPDNIVGVIHLKTLMRYLQKKDKLKENSDIYSMMKAPWFIPETSTLFYQMQLFKEKHSHQAFVVDEYGSLLGMVTLEDILEEIVGEIRDEYDVDFPGVRTTPQETYLVRGCVTLRDLRRQYEWNFDEPSVSTLAGLILHTCRTIPEVGTVVRIKEFEMKILRVHHHQVTLIEVTPMRSEENIQ</sequence>
<keyword evidence="3" id="KW-1003">Cell membrane</keyword>
<dbReference type="Gene3D" id="3.30.465.10">
    <property type="match status" value="1"/>
</dbReference>
<dbReference type="Pfam" id="PF01595">
    <property type="entry name" value="CNNM"/>
    <property type="match status" value="1"/>
</dbReference>
<organism evidence="14 15">
    <name type="scientific">Holospora elegans E1</name>
    <dbReference type="NCBI Taxonomy" id="1427503"/>
    <lineage>
        <taxon>Bacteria</taxon>
        <taxon>Pseudomonadati</taxon>
        <taxon>Pseudomonadota</taxon>
        <taxon>Alphaproteobacteria</taxon>
        <taxon>Holosporales</taxon>
        <taxon>Holosporaceae</taxon>
        <taxon>Holospora</taxon>
    </lineage>
</organism>
<evidence type="ECO:0000256" key="1">
    <source>
        <dbReference type="ARBA" id="ARBA00004651"/>
    </source>
</evidence>
<dbReference type="PANTHER" id="PTHR22777:SF32">
    <property type="entry name" value="UPF0053 INNER MEMBRANE PROTEIN YFJD"/>
    <property type="match status" value="1"/>
</dbReference>
<dbReference type="SUPFAM" id="SSF56176">
    <property type="entry name" value="FAD-binding/transporter-associated domain-like"/>
    <property type="match status" value="1"/>
</dbReference>
<dbReference type="InterPro" id="IPR005170">
    <property type="entry name" value="Transptr-assoc_dom"/>
</dbReference>
<evidence type="ECO:0000256" key="2">
    <source>
        <dbReference type="ARBA" id="ARBA00006446"/>
    </source>
</evidence>
<evidence type="ECO:0000259" key="12">
    <source>
        <dbReference type="PROSITE" id="PS51371"/>
    </source>
</evidence>
<dbReference type="Gene3D" id="3.10.580.10">
    <property type="entry name" value="CBS-domain"/>
    <property type="match status" value="1"/>
</dbReference>
<keyword evidence="8 10" id="KW-0472">Membrane</keyword>
<dbReference type="PROSITE" id="PS51371">
    <property type="entry name" value="CBS"/>
    <property type="match status" value="2"/>
</dbReference>
<dbReference type="STRING" id="1427503.HE1_00929"/>
<dbReference type="SUPFAM" id="SSF54631">
    <property type="entry name" value="CBS-domain pair"/>
    <property type="match status" value="1"/>
</dbReference>
<dbReference type="InterPro" id="IPR036318">
    <property type="entry name" value="FAD-bd_PCMH-like_sf"/>
</dbReference>
<dbReference type="InterPro" id="IPR044751">
    <property type="entry name" value="Ion_transp-like_CBS"/>
</dbReference>
<evidence type="ECO:0000256" key="10">
    <source>
        <dbReference type="PROSITE-ProRule" id="PRU01193"/>
    </source>
</evidence>
<feature type="transmembrane region" description="Helical" evidence="11">
    <location>
        <begin position="52"/>
        <end position="71"/>
    </location>
</feature>
<feature type="domain" description="CBS" evidence="12">
    <location>
        <begin position="202"/>
        <end position="261"/>
    </location>
</feature>
<evidence type="ECO:0000256" key="7">
    <source>
        <dbReference type="ARBA" id="ARBA00023122"/>
    </source>
</evidence>
<evidence type="ECO:0000256" key="8">
    <source>
        <dbReference type="ARBA" id="ARBA00023136"/>
    </source>
</evidence>
<dbReference type="InterPro" id="IPR002550">
    <property type="entry name" value="CNNM"/>
</dbReference>
<proteinExistence type="inferred from homology"/>
<evidence type="ECO:0000256" key="6">
    <source>
        <dbReference type="ARBA" id="ARBA00022989"/>
    </source>
</evidence>
<keyword evidence="5" id="KW-0677">Repeat</keyword>
<comment type="similarity">
    <text evidence="2">Belongs to the UPF0053 family. Hemolysin C subfamily.</text>
</comment>
<keyword evidence="15" id="KW-1185">Reference proteome</keyword>
<dbReference type="CDD" id="cd04590">
    <property type="entry name" value="CBS_pair_CorC_HlyC_assoc"/>
    <property type="match status" value="1"/>
</dbReference>
<dbReference type="FunFam" id="3.10.580.10:FF:000002">
    <property type="entry name" value="Magnesium/cobalt efflux protein CorC"/>
    <property type="match status" value="1"/>
</dbReference>
<reference evidence="14 15" key="1">
    <citation type="journal article" date="2014" name="FEMS Microbiol. Lett.">
        <title>Draft genome sequences of three Holospora species (Holospora obtusa, Holospora undulata, and Holospora elegans), endonuclear symbiotic bacteria of the ciliate Paramecium caudatum.</title>
        <authorList>
            <person name="Dohra H."/>
            <person name="Tanaka K."/>
            <person name="Suzuki T."/>
            <person name="Fujishima M."/>
            <person name="Suzuki H."/>
        </authorList>
    </citation>
    <scope>NUCLEOTIDE SEQUENCE [LARGE SCALE GENOMIC DNA]</scope>
    <source>
        <strain evidence="14 15">E1</strain>
    </source>
</reference>
<gene>
    <name evidence="14" type="ORF">HE1_00929</name>
</gene>
<keyword evidence="6 10" id="KW-1133">Transmembrane helix</keyword>
<keyword evidence="7 9" id="KW-0129">CBS domain</keyword>
<dbReference type="GO" id="GO:0005886">
    <property type="term" value="C:plasma membrane"/>
    <property type="evidence" value="ECO:0007669"/>
    <property type="project" value="UniProtKB-SubCell"/>
</dbReference>
<name>A0A023DYM4_9PROT</name>
<dbReference type="RefSeq" id="WP_035545285.1">
    <property type="nucleotide sequence ID" value="NZ_BAUP01000116.1"/>
</dbReference>
<dbReference type="Pfam" id="PF03471">
    <property type="entry name" value="CorC_HlyC"/>
    <property type="match status" value="1"/>
</dbReference>
<evidence type="ECO:0000256" key="4">
    <source>
        <dbReference type="ARBA" id="ARBA00022692"/>
    </source>
</evidence>
<dbReference type="InterPro" id="IPR000644">
    <property type="entry name" value="CBS_dom"/>
</dbReference>
<evidence type="ECO:0000313" key="14">
    <source>
        <dbReference type="EMBL" id="GAJ46594.1"/>
    </source>
</evidence>
<dbReference type="GO" id="GO:0050660">
    <property type="term" value="F:flavin adenine dinucleotide binding"/>
    <property type="evidence" value="ECO:0007669"/>
    <property type="project" value="InterPro"/>
</dbReference>
<evidence type="ECO:0000256" key="9">
    <source>
        <dbReference type="PROSITE-ProRule" id="PRU00703"/>
    </source>
</evidence>
<dbReference type="InterPro" id="IPR046342">
    <property type="entry name" value="CBS_dom_sf"/>
</dbReference>
<protein>
    <submittedName>
        <fullName evidence="14">Uncharacterized protein</fullName>
    </submittedName>
</protein>
<keyword evidence="4 10" id="KW-0812">Transmembrane</keyword>
<feature type="domain" description="CNNM transmembrane" evidence="13">
    <location>
        <begin position="1"/>
        <end position="184"/>
    </location>
</feature>
<dbReference type="SMART" id="SM00116">
    <property type="entry name" value="CBS"/>
    <property type="match status" value="2"/>
</dbReference>
<comment type="subcellular location">
    <subcellularLocation>
        <location evidence="1">Cell membrane</location>
        <topology evidence="1">Multi-pass membrane protein</topology>
    </subcellularLocation>
</comment>
<evidence type="ECO:0000256" key="3">
    <source>
        <dbReference type="ARBA" id="ARBA00022475"/>
    </source>
</evidence>